<organism evidence="2 3">
    <name type="scientific">Blastopirellula retiformator</name>
    <dbReference type="NCBI Taxonomy" id="2527970"/>
    <lineage>
        <taxon>Bacteria</taxon>
        <taxon>Pseudomonadati</taxon>
        <taxon>Planctomycetota</taxon>
        <taxon>Planctomycetia</taxon>
        <taxon>Pirellulales</taxon>
        <taxon>Pirellulaceae</taxon>
        <taxon>Blastopirellula</taxon>
    </lineage>
</organism>
<comment type="caution">
    <text evidence="2">The sequence shown here is derived from an EMBL/GenBank/DDBJ whole genome shotgun (WGS) entry which is preliminary data.</text>
</comment>
<feature type="transmembrane region" description="Helical" evidence="1">
    <location>
        <begin position="272"/>
        <end position="291"/>
    </location>
</feature>
<keyword evidence="1" id="KW-0812">Transmembrane</keyword>
<evidence type="ECO:0000313" key="3">
    <source>
        <dbReference type="Proteomes" id="UP000318878"/>
    </source>
</evidence>
<evidence type="ECO:0000256" key="1">
    <source>
        <dbReference type="SAM" id="Phobius"/>
    </source>
</evidence>
<feature type="transmembrane region" description="Helical" evidence="1">
    <location>
        <begin position="21"/>
        <end position="42"/>
    </location>
</feature>
<keyword evidence="3" id="KW-1185">Reference proteome</keyword>
<keyword evidence="1" id="KW-1133">Transmembrane helix</keyword>
<accession>A0A5C5V1D3</accession>
<evidence type="ECO:0000313" key="2">
    <source>
        <dbReference type="EMBL" id="TWT31750.1"/>
    </source>
</evidence>
<name>A0A5C5V1D3_9BACT</name>
<dbReference type="Proteomes" id="UP000318878">
    <property type="component" value="Unassembled WGS sequence"/>
</dbReference>
<dbReference type="RefSeq" id="WP_146434131.1">
    <property type="nucleotide sequence ID" value="NZ_SJPF01000004.1"/>
</dbReference>
<dbReference type="AlphaFoldDB" id="A0A5C5V1D3"/>
<reference evidence="2 3" key="1">
    <citation type="submission" date="2019-02" db="EMBL/GenBank/DDBJ databases">
        <title>Deep-cultivation of Planctomycetes and their phenomic and genomic characterization uncovers novel biology.</title>
        <authorList>
            <person name="Wiegand S."/>
            <person name="Jogler M."/>
            <person name="Boedeker C."/>
            <person name="Pinto D."/>
            <person name="Vollmers J."/>
            <person name="Rivas-Marin E."/>
            <person name="Kohn T."/>
            <person name="Peeters S.H."/>
            <person name="Heuer A."/>
            <person name="Rast P."/>
            <person name="Oberbeckmann S."/>
            <person name="Bunk B."/>
            <person name="Jeske O."/>
            <person name="Meyerdierks A."/>
            <person name="Storesund J.E."/>
            <person name="Kallscheuer N."/>
            <person name="Luecker S."/>
            <person name="Lage O.M."/>
            <person name="Pohl T."/>
            <person name="Merkel B.J."/>
            <person name="Hornburger P."/>
            <person name="Mueller R.-W."/>
            <person name="Bruemmer F."/>
            <person name="Labrenz M."/>
            <person name="Spormann A.M."/>
            <person name="Op Den Camp H."/>
            <person name="Overmann J."/>
            <person name="Amann R."/>
            <person name="Jetten M.S.M."/>
            <person name="Mascher T."/>
            <person name="Medema M.H."/>
            <person name="Devos D.P."/>
            <person name="Kaster A.-K."/>
            <person name="Ovreas L."/>
            <person name="Rohde M."/>
            <person name="Galperin M.Y."/>
            <person name="Jogler C."/>
        </authorList>
    </citation>
    <scope>NUCLEOTIDE SEQUENCE [LARGE SCALE GENOMIC DNA]</scope>
    <source>
        <strain evidence="2 3">Enr8</strain>
    </source>
</reference>
<proteinExistence type="predicted"/>
<dbReference type="OrthoDB" id="239825at2"/>
<keyword evidence="1" id="KW-0472">Membrane</keyword>
<sequence>MNPSETPKRRPPRNYFSRREQVRLFLLAGSLMLTFILIYQAAQPETWRKLFGGEMTPPIAEEKIDTRVPRKAVEDRPMEGAFRVVPPTPFTMNRSDAKVEAGKAPLAAESLAAIQDDSVFRKAEYGAWREIFSALQKTPLDSLTPAHAEPVQFAQLFRQPDDYRGKLVAISGVIKRVVKVDASKEDLGVDHLWQIWLFSGADANPTVIYSLELPDQFPTGLKVSERATVVGVFFKRWVYKGEGGIFTAPLMLSKSVAWSPPPKYQAMSTTQLVIGVSISVVAALVIATLIFRKSNDAESTAEKMIRDRQAEKFREEAGEIDSGVSVRDQLKVVAAQLEQQANDSESDEQDA</sequence>
<gene>
    <name evidence="2" type="ORF">Enr8_36740</name>
</gene>
<protein>
    <submittedName>
        <fullName evidence="2">Uncharacterized protein</fullName>
    </submittedName>
</protein>
<dbReference type="EMBL" id="SJPF01000004">
    <property type="protein sequence ID" value="TWT31750.1"/>
    <property type="molecule type" value="Genomic_DNA"/>
</dbReference>